<keyword evidence="2" id="KW-0326">Glycosidase</keyword>
<dbReference type="OrthoDB" id="9805159at2"/>
<sequence length="589" mass="67830">MTPLHRDAVLHRPELPYAYPGPGRSLVVRLRTGRGDAERVRVVYRDRYQPPSTDRARPMRRVGRDELFDYYQAELRVDPPRYRYWFVLDHPAGTLWYGEHGFFDDPPDQGAFEVPYVFDEDRIEAPEWWRDGVIYQIVPDRFAGPPEPPRSTPGEVLGWEDPPTHTGRYPGTLRGIREHLDHVEDLGANLLYLTPIFLSSAYHGYETTDYYQVDPHLGSLDDLKELVEAAHRRGMRVILDGVFNHCGPEFFAFQDVLEKGEASRYRDWFIVRRFPLQMYPEPTYETWASVARMPKLRTSNPEVQRYFVDVGRHWIREAGIDGWRLDVANEVSHGFWKVFRRGVREERPDAVLLGEIWHDPLPWLRGDELDSVTHYPFRRACLDFFALRRVGAARFDAQLARGRLSLPGPVHDALVTLLDSHDTARFRELAGGDSESQRLAVLFQMTYPGVPLVYYGDEVGLRGGEDPESRRPMVWDPDRWERELHQAYRRAIGLRREHPALRRGEVATFWVDAPAGGYLFGRRYEDERLAVALNNGFEELELDVPLPEGWARSEAAGAPDLLGGDPFRVEGGRLQGRLAPRSGAVLALP</sequence>
<dbReference type="Gene3D" id="3.20.20.80">
    <property type="entry name" value="Glycosidases"/>
    <property type="match status" value="1"/>
</dbReference>
<dbReference type="KEGG" id="lpil:LIP_2984"/>
<reference evidence="6" key="1">
    <citation type="submission" date="2015-07" db="EMBL/GenBank/DDBJ databases">
        <title>Complete genome sequence and phylogenetic analysis of Limnochorda pilosa.</title>
        <authorList>
            <person name="Watanabe M."/>
            <person name="Kojima H."/>
            <person name="Fukui M."/>
        </authorList>
    </citation>
    <scope>NUCLEOTIDE SEQUENCE [LARGE SCALE GENOMIC DNA]</scope>
    <source>
        <strain evidence="6">HC45</strain>
    </source>
</reference>
<evidence type="ECO:0000256" key="3">
    <source>
        <dbReference type="SAM" id="MobiDB-lite"/>
    </source>
</evidence>
<evidence type="ECO:0000256" key="2">
    <source>
        <dbReference type="ARBA" id="ARBA00023295"/>
    </source>
</evidence>
<gene>
    <name evidence="5" type="ORF">LIP_2984</name>
</gene>
<dbReference type="Pfam" id="PF02903">
    <property type="entry name" value="Alpha-amylase_N"/>
    <property type="match status" value="1"/>
</dbReference>
<evidence type="ECO:0000259" key="4">
    <source>
        <dbReference type="SMART" id="SM00642"/>
    </source>
</evidence>
<feature type="region of interest" description="Disordered" evidence="3">
    <location>
        <begin position="144"/>
        <end position="165"/>
    </location>
</feature>
<dbReference type="InterPro" id="IPR017853">
    <property type="entry name" value="GH"/>
</dbReference>
<dbReference type="AlphaFoldDB" id="A0A0K2SNU8"/>
<feature type="domain" description="Glycosyl hydrolase family 13 catalytic" evidence="4">
    <location>
        <begin position="136"/>
        <end position="495"/>
    </location>
</feature>
<dbReference type="GO" id="GO:0005975">
    <property type="term" value="P:carbohydrate metabolic process"/>
    <property type="evidence" value="ECO:0007669"/>
    <property type="project" value="InterPro"/>
</dbReference>
<dbReference type="InterPro" id="IPR013780">
    <property type="entry name" value="Glyco_hydro_b"/>
</dbReference>
<dbReference type="Gene3D" id="2.60.40.1180">
    <property type="entry name" value="Golgi alpha-mannosidase II"/>
    <property type="match status" value="1"/>
</dbReference>
<reference evidence="6" key="2">
    <citation type="journal article" date="2016" name="Int. J. Syst. Evol. Microbiol.">
        <title>Complete genome sequence and cell structure of Limnochorda pilosa, a Gram-negative spore-former within the phylum Firmicutes.</title>
        <authorList>
            <person name="Watanabe M."/>
            <person name="Kojima H."/>
            <person name="Fukui M."/>
        </authorList>
    </citation>
    <scope>NUCLEOTIDE SEQUENCE [LARGE SCALE GENOMIC DNA]</scope>
    <source>
        <strain evidence="6">HC45</strain>
    </source>
</reference>
<dbReference type="InterPro" id="IPR013783">
    <property type="entry name" value="Ig-like_fold"/>
</dbReference>
<dbReference type="EMBL" id="AP014924">
    <property type="protein sequence ID" value="BAS28813.1"/>
    <property type="molecule type" value="Genomic_DNA"/>
</dbReference>
<dbReference type="GO" id="GO:0004553">
    <property type="term" value="F:hydrolase activity, hydrolyzing O-glycosyl compounds"/>
    <property type="evidence" value="ECO:0007669"/>
    <property type="project" value="InterPro"/>
</dbReference>
<accession>A0A0K2SNU8</accession>
<evidence type="ECO:0000313" key="6">
    <source>
        <dbReference type="Proteomes" id="UP000065807"/>
    </source>
</evidence>
<keyword evidence="6" id="KW-1185">Reference proteome</keyword>
<dbReference type="Proteomes" id="UP000065807">
    <property type="component" value="Chromosome"/>
</dbReference>
<proteinExistence type="predicted"/>
<name>A0A0K2SNU8_LIMPI</name>
<keyword evidence="1" id="KW-0378">Hydrolase</keyword>
<dbReference type="InterPro" id="IPR006047">
    <property type="entry name" value="GH13_cat_dom"/>
</dbReference>
<evidence type="ECO:0000256" key="1">
    <source>
        <dbReference type="ARBA" id="ARBA00022801"/>
    </source>
</evidence>
<dbReference type="InterPro" id="IPR045857">
    <property type="entry name" value="O16G_dom_2"/>
</dbReference>
<dbReference type="Pfam" id="PF00128">
    <property type="entry name" value="Alpha-amylase"/>
    <property type="match status" value="1"/>
</dbReference>
<evidence type="ECO:0000313" key="5">
    <source>
        <dbReference type="EMBL" id="BAS28813.1"/>
    </source>
</evidence>
<dbReference type="Gene3D" id="3.90.400.10">
    <property type="entry name" value="Oligo-1,6-glucosidase, Domain 2"/>
    <property type="match status" value="1"/>
</dbReference>
<dbReference type="CDD" id="cd11338">
    <property type="entry name" value="AmyAc_CMD"/>
    <property type="match status" value="1"/>
</dbReference>
<dbReference type="SUPFAM" id="SSF51445">
    <property type="entry name" value="(Trans)glycosidases"/>
    <property type="match status" value="1"/>
</dbReference>
<dbReference type="PANTHER" id="PTHR10357">
    <property type="entry name" value="ALPHA-AMYLASE FAMILY MEMBER"/>
    <property type="match status" value="1"/>
</dbReference>
<dbReference type="SMART" id="SM00642">
    <property type="entry name" value="Aamy"/>
    <property type="match status" value="1"/>
</dbReference>
<dbReference type="CDD" id="cd02857">
    <property type="entry name" value="E_set_CDase_PDE_N"/>
    <property type="match status" value="1"/>
</dbReference>
<dbReference type="SUPFAM" id="SSF51011">
    <property type="entry name" value="Glycosyl hydrolase domain"/>
    <property type="match status" value="1"/>
</dbReference>
<dbReference type="PATRIC" id="fig|1555112.3.peg.3030"/>
<organism evidence="5 6">
    <name type="scientific">Limnochorda pilosa</name>
    <dbReference type="NCBI Taxonomy" id="1555112"/>
    <lineage>
        <taxon>Bacteria</taxon>
        <taxon>Bacillati</taxon>
        <taxon>Bacillota</taxon>
        <taxon>Limnochordia</taxon>
        <taxon>Limnochordales</taxon>
        <taxon>Limnochordaceae</taxon>
        <taxon>Limnochorda</taxon>
    </lineage>
</organism>
<dbReference type="STRING" id="1555112.LIP_2984"/>
<protein>
    <submittedName>
        <fullName evidence="5">Cyclomaltodextrinase</fullName>
    </submittedName>
</protein>
<dbReference type="Gene3D" id="2.60.40.10">
    <property type="entry name" value="Immunoglobulins"/>
    <property type="match status" value="1"/>
</dbReference>
<dbReference type="PANTHER" id="PTHR10357:SF210">
    <property type="entry name" value="MALTODEXTRIN GLUCOSIDASE"/>
    <property type="match status" value="1"/>
</dbReference>
<dbReference type="RefSeq" id="WP_082726373.1">
    <property type="nucleotide sequence ID" value="NZ_AP014924.1"/>
</dbReference>
<dbReference type="InterPro" id="IPR004185">
    <property type="entry name" value="Glyco_hydro_13_lg-like_dom"/>
</dbReference>